<reference evidence="3 4" key="1">
    <citation type="submission" date="2018-08" db="EMBL/GenBank/DDBJ databases">
        <title>Sequencing the genomes of 1000 actinobacteria strains.</title>
        <authorList>
            <person name="Klenk H.-P."/>
        </authorList>
    </citation>
    <scope>NUCLEOTIDE SEQUENCE [LARGE SCALE GENOMIC DNA]</scope>
    <source>
        <strain evidence="3 4">DSM 44099</strain>
    </source>
</reference>
<dbReference type="InterPro" id="IPR000683">
    <property type="entry name" value="Gfo/Idh/MocA-like_OxRdtase_N"/>
</dbReference>
<gene>
    <name evidence="3" type="ORF">DFJ67_6842</name>
</gene>
<dbReference type="GO" id="GO:0000166">
    <property type="term" value="F:nucleotide binding"/>
    <property type="evidence" value="ECO:0007669"/>
    <property type="project" value="InterPro"/>
</dbReference>
<dbReference type="InterPro" id="IPR036291">
    <property type="entry name" value="NAD(P)-bd_dom_sf"/>
</dbReference>
<dbReference type="PANTHER" id="PTHR43377:SF1">
    <property type="entry name" value="BILIVERDIN REDUCTASE A"/>
    <property type="match status" value="1"/>
</dbReference>
<dbReference type="RefSeq" id="WP_116072553.1">
    <property type="nucleotide sequence ID" value="NZ_BONB01000009.1"/>
</dbReference>
<name>A0A3D9ZVX4_9ACTN</name>
<evidence type="ECO:0000259" key="2">
    <source>
        <dbReference type="Pfam" id="PF22725"/>
    </source>
</evidence>
<feature type="domain" description="Gfo/Idh/MocA-like oxidoreductase N-terminal" evidence="1">
    <location>
        <begin position="3"/>
        <end position="119"/>
    </location>
</feature>
<dbReference type="Proteomes" id="UP000256913">
    <property type="component" value="Unassembled WGS sequence"/>
</dbReference>
<proteinExistence type="predicted"/>
<dbReference type="Gene3D" id="3.30.360.10">
    <property type="entry name" value="Dihydrodipicolinate Reductase, domain 2"/>
    <property type="match status" value="1"/>
</dbReference>
<dbReference type="InterPro" id="IPR051450">
    <property type="entry name" value="Gfo/Idh/MocA_Oxidoreductases"/>
</dbReference>
<accession>A0A3D9ZVX4</accession>
<dbReference type="SUPFAM" id="SSF51735">
    <property type="entry name" value="NAD(P)-binding Rossmann-fold domains"/>
    <property type="match status" value="1"/>
</dbReference>
<evidence type="ECO:0000259" key="1">
    <source>
        <dbReference type="Pfam" id="PF01408"/>
    </source>
</evidence>
<sequence length="334" mass="35711">MIGVSVIGAGFWAREMHLPALAQFPGVKITSVVATSQESAERAAGPYKTKALTDIAAAAADPDTDVLDIVAPPDIHLPAVEIAAAHGKHAICIKPLARNLDEADRMLAAVEAAGTRLFYAENVPFIPALHEARKAVDAGEIGEVFRVKACEGIGQPHSPWFFDPERSGGGAILDMAVHSLEFCRFFAQSQPSTVYAEAGTFVHQKRTTAEDTAVLTVRFANGVIGQCEDSWSLAGAMDSRFEIFGTEGRILVDNLHRQPLQVVNQHAGWSYPLPIAGLVADGHLAMLGHFLDCLRSGAPSLSDGHVGRDVLAVVDAAYRSVASGRREEIKETTR</sequence>
<protein>
    <submittedName>
        <fullName evidence="3">Putative dehydrogenase</fullName>
    </submittedName>
</protein>
<dbReference type="Gene3D" id="3.40.50.720">
    <property type="entry name" value="NAD(P)-binding Rossmann-like Domain"/>
    <property type="match status" value="1"/>
</dbReference>
<dbReference type="Pfam" id="PF01408">
    <property type="entry name" value="GFO_IDH_MocA"/>
    <property type="match status" value="1"/>
</dbReference>
<evidence type="ECO:0000313" key="3">
    <source>
        <dbReference type="EMBL" id="REG00785.1"/>
    </source>
</evidence>
<dbReference type="SUPFAM" id="SSF55347">
    <property type="entry name" value="Glyceraldehyde-3-phosphate dehydrogenase-like, C-terminal domain"/>
    <property type="match status" value="1"/>
</dbReference>
<keyword evidence="4" id="KW-1185">Reference proteome</keyword>
<dbReference type="EMBL" id="QUMQ01000001">
    <property type="protein sequence ID" value="REG00785.1"/>
    <property type="molecule type" value="Genomic_DNA"/>
</dbReference>
<dbReference type="OrthoDB" id="179913at2"/>
<dbReference type="InterPro" id="IPR055170">
    <property type="entry name" value="GFO_IDH_MocA-like_dom"/>
</dbReference>
<organism evidence="3 4">
    <name type="scientific">Asanoa ferruginea</name>
    <dbReference type="NCBI Taxonomy" id="53367"/>
    <lineage>
        <taxon>Bacteria</taxon>
        <taxon>Bacillati</taxon>
        <taxon>Actinomycetota</taxon>
        <taxon>Actinomycetes</taxon>
        <taxon>Micromonosporales</taxon>
        <taxon>Micromonosporaceae</taxon>
        <taxon>Asanoa</taxon>
    </lineage>
</organism>
<evidence type="ECO:0000313" key="4">
    <source>
        <dbReference type="Proteomes" id="UP000256913"/>
    </source>
</evidence>
<dbReference type="PANTHER" id="PTHR43377">
    <property type="entry name" value="BILIVERDIN REDUCTASE A"/>
    <property type="match status" value="1"/>
</dbReference>
<dbReference type="Pfam" id="PF22725">
    <property type="entry name" value="GFO_IDH_MocA_C3"/>
    <property type="match status" value="1"/>
</dbReference>
<comment type="caution">
    <text evidence="3">The sequence shown here is derived from an EMBL/GenBank/DDBJ whole genome shotgun (WGS) entry which is preliminary data.</text>
</comment>
<dbReference type="AlphaFoldDB" id="A0A3D9ZVX4"/>
<feature type="domain" description="GFO/IDH/MocA-like oxidoreductase" evidence="2">
    <location>
        <begin position="131"/>
        <end position="250"/>
    </location>
</feature>